<gene>
    <name evidence="2" type="ORF">Bolokhovo_4</name>
</gene>
<keyword evidence="3" id="KW-1185">Reference proteome</keyword>
<proteinExistence type="predicted"/>
<name>A0A7D7PIQ2_9CAUD</name>
<dbReference type="Proteomes" id="UP000514444">
    <property type="component" value="Genome"/>
</dbReference>
<sequence length="93" mass="10313">MWRIVNGSFLFSPFIETEVSHPVEVTRLDPISYTALLAGGSVLFVHPVVIVISSPVVANYEVVLAGRFLTRPYPPNRANDENQRGANTKDDDQ</sequence>
<accession>A0A7D7PIQ2</accession>
<reference evidence="2 3" key="1">
    <citation type="submission" date="2020-05" db="EMBL/GenBank/DDBJ databases">
        <authorList>
            <person name="Kazantseva O."/>
            <person name="Skorynina A."/>
            <person name="Piligrimova E."/>
            <person name="Shadrin A."/>
        </authorList>
    </citation>
    <scope>NUCLEOTIDE SEQUENCE [LARGE SCALE GENOMIC DNA]</scope>
</reference>
<organism evidence="2 3">
    <name type="scientific">Bacillus phage Bolokhovo</name>
    <dbReference type="NCBI Taxonomy" id="2743970"/>
    <lineage>
        <taxon>Viruses</taxon>
        <taxon>Duplodnaviria</taxon>
        <taxon>Heunggongvirae</taxon>
        <taxon>Uroviricota</taxon>
        <taxon>Caudoviricetes</taxon>
        <taxon>Ehrlichviridae</taxon>
        <taxon>Andromedavirus</taxon>
        <taxon>Andromedavirus bolokhovo</taxon>
        <taxon>Andromedavirus curly</taxon>
    </lineage>
</organism>
<feature type="region of interest" description="Disordered" evidence="1">
    <location>
        <begin position="70"/>
        <end position="93"/>
    </location>
</feature>
<evidence type="ECO:0000256" key="1">
    <source>
        <dbReference type="SAM" id="MobiDB-lite"/>
    </source>
</evidence>
<feature type="compositionally biased region" description="Basic and acidic residues" evidence="1">
    <location>
        <begin position="78"/>
        <end position="93"/>
    </location>
</feature>
<evidence type="ECO:0000313" key="2">
    <source>
        <dbReference type="EMBL" id="QMS41874.1"/>
    </source>
</evidence>
<evidence type="ECO:0000313" key="3">
    <source>
        <dbReference type="Proteomes" id="UP000514444"/>
    </source>
</evidence>
<dbReference type="EMBL" id="MT514532">
    <property type="protein sequence ID" value="QMS41874.1"/>
    <property type="molecule type" value="Genomic_DNA"/>
</dbReference>
<protein>
    <submittedName>
        <fullName evidence="2">Uncharacterized protein</fullName>
    </submittedName>
</protein>